<evidence type="ECO:0000256" key="1">
    <source>
        <dbReference type="ARBA" id="ARBA00001926"/>
    </source>
</evidence>
<dbReference type="EC" id="1.7.99.1" evidence="16"/>
<evidence type="ECO:0000256" key="18">
    <source>
        <dbReference type="ARBA" id="ARBA00075012"/>
    </source>
</evidence>
<dbReference type="SUPFAM" id="SSF51004">
    <property type="entry name" value="C-terminal (heme d1) domain of cytochrome cd1-nitrite reductase"/>
    <property type="match status" value="1"/>
</dbReference>
<name>Q5LL09_RUEPO</name>
<dbReference type="GO" id="GO:0009055">
    <property type="term" value="F:electron transfer activity"/>
    <property type="evidence" value="ECO:0007669"/>
    <property type="project" value="InterPro"/>
</dbReference>
<evidence type="ECO:0000256" key="3">
    <source>
        <dbReference type="ARBA" id="ARBA00004418"/>
    </source>
</evidence>
<dbReference type="HOGENOM" id="CLU_025262_0_0_5"/>
<keyword evidence="12 23" id="KW-0560">Oxidoreductase</keyword>
<dbReference type="GO" id="GO:0020037">
    <property type="term" value="F:heme binding"/>
    <property type="evidence" value="ECO:0007669"/>
    <property type="project" value="InterPro"/>
</dbReference>
<keyword evidence="10" id="KW-0574">Periplasm</keyword>
<keyword evidence="7 21" id="KW-0349">Heme</keyword>
<evidence type="ECO:0000256" key="16">
    <source>
        <dbReference type="ARBA" id="ARBA00067067"/>
    </source>
</evidence>
<evidence type="ECO:0000256" key="8">
    <source>
        <dbReference type="ARBA" id="ARBA00022723"/>
    </source>
</evidence>
<evidence type="ECO:0000256" key="20">
    <source>
        <dbReference type="ARBA" id="ARBA00080115"/>
    </source>
</evidence>
<dbReference type="GO" id="GO:0050418">
    <property type="term" value="F:hydroxylamine reductase activity"/>
    <property type="evidence" value="ECO:0007669"/>
    <property type="project" value="UniProtKB-EC"/>
</dbReference>
<dbReference type="PaxDb" id="246200-SPOA0220"/>
<dbReference type="FunFam" id="1.10.760.10:FF:000027">
    <property type="entry name" value="Nitrite reductase"/>
    <property type="match status" value="1"/>
</dbReference>
<dbReference type="InterPro" id="IPR003143">
    <property type="entry name" value="Cyt_cd1_C_sf"/>
</dbReference>
<protein>
    <recommendedName>
        <fullName evidence="17">Nitrite reductase</fullName>
        <ecNumber evidence="5">1.7.2.1</ecNumber>
        <ecNumber evidence="16">1.7.99.1</ecNumber>
    </recommendedName>
    <alternativeName>
        <fullName evidence="19">Cytochrome cd1</fullName>
    </alternativeName>
    <alternativeName>
        <fullName evidence="20">Cytochrome oxidase</fullName>
    </alternativeName>
    <alternativeName>
        <fullName evidence="18">Hydroxylamine reductase</fullName>
    </alternativeName>
</protein>
<evidence type="ECO:0000256" key="7">
    <source>
        <dbReference type="ARBA" id="ARBA00022617"/>
    </source>
</evidence>
<comment type="subunit">
    <text evidence="4">Homodimer.</text>
</comment>
<evidence type="ECO:0000259" key="22">
    <source>
        <dbReference type="PROSITE" id="PS51007"/>
    </source>
</evidence>
<accession>Q5LL09</accession>
<dbReference type="KEGG" id="sil:SPOA0220"/>
<geneLocation type="plasmid" evidence="24">
    <name>megaplasmid Spo</name>
</geneLocation>
<keyword evidence="9" id="KW-0732">Signal</keyword>
<sequence>MALGLAAPMVAAQDSHGSDAGAAYQPSMTTLGALNLEIPGRREGDPVMTQEEYNIGNKIYFERCAGCHGVLRKGATGKPLTTDITRDVGYEYLRDFITYGSPAGMPNWGTSGEMSEEEIDIMARYILLDPASPPEFGMAEMRETWKVLVAPADRPTEKMNDIDIDNLFSVTLRDSGQVALIDGASYKIHAVIDTGYAVHISRISASGRYLFVIGRDALVNMIDLWMETPATVAQIKVGSEARSIETSKFKGFEDMYAIAGSYWPPQYVIMDGDTLEPLKIKSTRGMVYDDQSYHPEPRVASIVASHFNPEFIVNVKETGKILMIDYSDIKNLKVTEIEAERFLHDGGFDSSKRYFLVAANARGKVAVVDTKDSTLTALVETGGQTPHPGRGANLMHPTYGPVWATSHLGDETVALIGTDPEGHPDNAWKVVQTLYAQGGGSLFVKSHPTSEHLYVDAPLNPDAEISGSVAVFKLGDLAQEEPEYTVLPIVEWAEIGEGQPRVVQGEFNQEGNEIWFSVWNAKDLESAIVVVDDKTLELKAVIKDPRLITPTGKFNVYNTRADVY</sequence>
<dbReference type="EMBL" id="CP000032">
    <property type="protein sequence ID" value="AAV97354.1"/>
    <property type="molecule type" value="Genomic_DNA"/>
</dbReference>
<evidence type="ECO:0000256" key="11">
    <source>
        <dbReference type="ARBA" id="ARBA00022982"/>
    </source>
</evidence>
<dbReference type="SUPFAM" id="SSF46626">
    <property type="entry name" value="Cytochrome c"/>
    <property type="match status" value="1"/>
</dbReference>
<reference evidence="23 24" key="1">
    <citation type="journal article" date="2004" name="Nature">
        <title>Genome sequence of Silicibacter pomeroyi reveals adaptations to the marine environment.</title>
        <authorList>
            <person name="Moran M.A."/>
            <person name="Buchan A."/>
            <person name="Gonzalez J.M."/>
            <person name="Heidelberg J.F."/>
            <person name="Whitman W.B."/>
            <person name="Kiene R.P."/>
            <person name="Henriksen J.R."/>
            <person name="King G.M."/>
            <person name="Belas R."/>
            <person name="Fuqua C."/>
            <person name="Brinkac L."/>
            <person name="Lewis M."/>
            <person name="Johri S."/>
            <person name="Weaver B."/>
            <person name="Pai G."/>
            <person name="Eisen J.A."/>
            <person name="Rahe E."/>
            <person name="Sheldon W.M."/>
            <person name="Ye W."/>
            <person name="Miller T.R."/>
            <person name="Carlton J."/>
            <person name="Rasko D.A."/>
            <person name="Paulsen I.T."/>
            <person name="Ren Q."/>
            <person name="Daugherty S.C."/>
            <person name="Deboy R.T."/>
            <person name="Dodson R.J."/>
            <person name="Durkin A.S."/>
            <person name="Madupu R."/>
            <person name="Nelson W.C."/>
            <person name="Sullivan S.A."/>
            <person name="Rosovitz M.J."/>
            <person name="Haft D.H."/>
            <person name="Selengut J."/>
            <person name="Ward N."/>
        </authorList>
    </citation>
    <scope>NUCLEOTIDE SEQUENCE [LARGE SCALE GENOMIC DNA]</scope>
    <source>
        <strain evidence="24">ATCC 700808 / DSM 15171 / DSS-3</strain>
        <plasmid evidence="24">Plasmid megaplasmid Spo</plasmid>
    </source>
</reference>
<evidence type="ECO:0000256" key="9">
    <source>
        <dbReference type="ARBA" id="ARBA00022729"/>
    </source>
</evidence>
<comment type="catalytic activity">
    <reaction evidence="15">
        <text>A + NH4(+) + H2O = hydroxylamine + AH2 + H(+)</text>
        <dbReference type="Rhea" id="RHEA:22052"/>
        <dbReference type="ChEBI" id="CHEBI:13193"/>
        <dbReference type="ChEBI" id="CHEBI:15377"/>
        <dbReference type="ChEBI" id="CHEBI:15378"/>
        <dbReference type="ChEBI" id="CHEBI:15429"/>
        <dbReference type="ChEBI" id="CHEBI:17499"/>
        <dbReference type="ChEBI" id="CHEBI:28938"/>
        <dbReference type="EC" id="1.7.99.1"/>
    </reaction>
</comment>
<keyword evidence="13 21" id="KW-0408">Iron</keyword>
<keyword evidence="8 21" id="KW-0479">Metal-binding</keyword>
<reference evidence="23 24" key="2">
    <citation type="journal article" date="2014" name="Stand. Genomic Sci.">
        <title>An updated genome annotation for the model marine bacterium Ruegeria pomeroyi DSS-3.</title>
        <authorList>
            <person name="Rivers A.R."/>
            <person name="Smith C.B."/>
            <person name="Moran M.A."/>
        </authorList>
    </citation>
    <scope>GENOME REANNOTATION</scope>
    <source>
        <strain evidence="24">ATCC 700808 / DSM 15171 / DSS-3</strain>
        <plasmid evidence="24">Plasmid megaplasmid Spo</plasmid>
    </source>
</reference>
<evidence type="ECO:0000256" key="13">
    <source>
        <dbReference type="ARBA" id="ARBA00023004"/>
    </source>
</evidence>
<comment type="cofactor">
    <cofactor evidence="1">
        <name>heme c</name>
        <dbReference type="ChEBI" id="CHEBI:61717"/>
    </cofactor>
</comment>
<keyword evidence="6" id="KW-0813">Transport</keyword>
<comment type="catalytic activity">
    <reaction evidence="14">
        <text>nitric oxide + Fe(III)-[cytochrome c] + H2O = Fe(II)-[cytochrome c] + nitrite + 2 H(+)</text>
        <dbReference type="Rhea" id="RHEA:15233"/>
        <dbReference type="Rhea" id="RHEA-COMP:10350"/>
        <dbReference type="Rhea" id="RHEA-COMP:14399"/>
        <dbReference type="ChEBI" id="CHEBI:15377"/>
        <dbReference type="ChEBI" id="CHEBI:15378"/>
        <dbReference type="ChEBI" id="CHEBI:16301"/>
        <dbReference type="ChEBI" id="CHEBI:16480"/>
        <dbReference type="ChEBI" id="CHEBI:29033"/>
        <dbReference type="ChEBI" id="CHEBI:29034"/>
        <dbReference type="EC" id="1.7.2.1"/>
    </reaction>
</comment>
<gene>
    <name evidence="23" type="primary">nirS</name>
    <name evidence="23" type="ordered locus">SPOA0220</name>
</gene>
<dbReference type="GO" id="GO:0050421">
    <property type="term" value="F:nitrite reductase (NO-forming) activity"/>
    <property type="evidence" value="ECO:0007669"/>
    <property type="project" value="UniProtKB-EC"/>
</dbReference>
<proteinExistence type="predicted"/>
<keyword evidence="24" id="KW-1185">Reference proteome</keyword>
<evidence type="ECO:0000256" key="15">
    <source>
        <dbReference type="ARBA" id="ARBA00051350"/>
    </source>
</evidence>
<dbReference type="FunFam" id="2.140.10.20:FF:000001">
    <property type="entry name" value="Nitrite reductase NirS"/>
    <property type="match status" value="1"/>
</dbReference>
<dbReference type="Gene3D" id="1.10.760.10">
    <property type="entry name" value="Cytochrome c-like domain"/>
    <property type="match status" value="1"/>
</dbReference>
<evidence type="ECO:0000256" key="10">
    <source>
        <dbReference type="ARBA" id="ARBA00022764"/>
    </source>
</evidence>
<evidence type="ECO:0000256" key="17">
    <source>
        <dbReference type="ARBA" id="ARBA00071688"/>
    </source>
</evidence>
<dbReference type="EC" id="1.7.2.1" evidence="5"/>
<feature type="domain" description="Cytochrome c" evidence="22">
    <location>
        <begin position="51"/>
        <end position="130"/>
    </location>
</feature>
<dbReference type="GO" id="GO:0046872">
    <property type="term" value="F:metal ion binding"/>
    <property type="evidence" value="ECO:0007669"/>
    <property type="project" value="UniProtKB-KW"/>
</dbReference>
<evidence type="ECO:0000256" key="6">
    <source>
        <dbReference type="ARBA" id="ARBA00022448"/>
    </source>
</evidence>
<dbReference type="Pfam" id="PF13442">
    <property type="entry name" value="Cytochrome_CBB3"/>
    <property type="match status" value="1"/>
</dbReference>
<dbReference type="CDD" id="cd20779">
    <property type="entry name" value="8prop_hemeD1_NirS"/>
    <property type="match status" value="1"/>
</dbReference>
<dbReference type="GO" id="GO:0042597">
    <property type="term" value="C:periplasmic space"/>
    <property type="evidence" value="ECO:0007669"/>
    <property type="project" value="UniProtKB-SubCell"/>
</dbReference>
<dbReference type="PROSITE" id="PS51007">
    <property type="entry name" value="CYTC"/>
    <property type="match status" value="1"/>
</dbReference>
<evidence type="ECO:0000256" key="19">
    <source>
        <dbReference type="ARBA" id="ARBA00077813"/>
    </source>
</evidence>
<dbReference type="InterPro" id="IPR011048">
    <property type="entry name" value="Haem_d1_sf"/>
</dbReference>
<comment type="subcellular location">
    <subcellularLocation>
        <location evidence="3">Periplasm</location>
    </subcellularLocation>
</comment>
<evidence type="ECO:0000256" key="4">
    <source>
        <dbReference type="ARBA" id="ARBA00011738"/>
    </source>
</evidence>
<dbReference type="Pfam" id="PF02239">
    <property type="entry name" value="Cytochrom_D1"/>
    <property type="match status" value="1"/>
</dbReference>
<dbReference type="Gene3D" id="2.140.10.20">
    <property type="entry name" value="C-terminal (heme d1) domain of cytochrome cd1-nitrite reductase"/>
    <property type="match status" value="1"/>
</dbReference>
<dbReference type="InterPro" id="IPR009056">
    <property type="entry name" value="Cyt_c-like_dom"/>
</dbReference>
<evidence type="ECO:0000256" key="5">
    <source>
        <dbReference type="ARBA" id="ARBA00011882"/>
    </source>
</evidence>
<evidence type="ECO:0000256" key="21">
    <source>
        <dbReference type="PROSITE-ProRule" id="PRU00433"/>
    </source>
</evidence>
<evidence type="ECO:0000256" key="14">
    <source>
        <dbReference type="ARBA" id="ARBA00049340"/>
    </source>
</evidence>
<keyword evidence="11" id="KW-0249">Electron transport</keyword>
<evidence type="ECO:0000256" key="12">
    <source>
        <dbReference type="ARBA" id="ARBA00023002"/>
    </source>
</evidence>
<evidence type="ECO:0000256" key="2">
    <source>
        <dbReference type="ARBA" id="ARBA00001971"/>
    </source>
</evidence>
<organism evidence="23 24">
    <name type="scientific">Ruegeria pomeroyi (strain ATCC 700808 / DSM 15171 / DSS-3)</name>
    <name type="common">Silicibacter pomeroyi</name>
    <dbReference type="NCBI Taxonomy" id="246200"/>
    <lineage>
        <taxon>Bacteria</taxon>
        <taxon>Pseudomonadati</taxon>
        <taxon>Pseudomonadota</taxon>
        <taxon>Alphaproteobacteria</taxon>
        <taxon>Rhodobacterales</taxon>
        <taxon>Roseobacteraceae</taxon>
        <taxon>Ruegeria</taxon>
    </lineage>
</organism>
<dbReference type="InterPro" id="IPR036909">
    <property type="entry name" value="Cyt_c-like_dom_sf"/>
</dbReference>
<comment type="cofactor">
    <cofactor evidence="2">
        <name>heme</name>
        <dbReference type="ChEBI" id="CHEBI:30413"/>
    </cofactor>
</comment>
<dbReference type="Proteomes" id="UP000001023">
    <property type="component" value="Plasmid megaplasmid"/>
</dbReference>
<dbReference type="AlphaFoldDB" id="Q5LL09"/>
<keyword evidence="23" id="KW-0614">Plasmid</keyword>
<dbReference type="eggNOG" id="COG2010">
    <property type="taxonomic scope" value="Bacteria"/>
</dbReference>
<evidence type="ECO:0000313" key="24">
    <source>
        <dbReference type="Proteomes" id="UP000001023"/>
    </source>
</evidence>
<evidence type="ECO:0000313" key="23">
    <source>
        <dbReference type="EMBL" id="AAV97354.1"/>
    </source>
</evidence>